<reference evidence="1" key="1">
    <citation type="submission" date="2020-05" db="EMBL/GenBank/DDBJ databases">
        <title>WGS assembly of Panicum virgatum.</title>
        <authorList>
            <person name="Lovell J.T."/>
            <person name="Jenkins J."/>
            <person name="Shu S."/>
            <person name="Juenger T.E."/>
            <person name="Schmutz J."/>
        </authorList>
    </citation>
    <scope>NUCLEOTIDE SEQUENCE</scope>
    <source>
        <strain evidence="1">AP13</strain>
    </source>
</reference>
<name>A0A8T0MME3_PANVG</name>
<accession>A0A8T0MME3</accession>
<keyword evidence="2" id="KW-1185">Reference proteome</keyword>
<protein>
    <submittedName>
        <fullName evidence="1">Uncharacterized protein</fullName>
    </submittedName>
</protein>
<comment type="caution">
    <text evidence="1">The sequence shown here is derived from an EMBL/GenBank/DDBJ whole genome shotgun (WGS) entry which is preliminary data.</text>
</comment>
<dbReference type="AlphaFoldDB" id="A0A8T0MME3"/>
<sequence>MGWGERGSEGERGGGSGAVRALLSVVRSERCRPSTVVSHRPLSLRRLRSHRRSINYSLLPAASPTFAGTLEVDPLMVAGSSVAARRTRSYLRCCNHALPVGYFDFCGVSCA</sequence>
<evidence type="ECO:0000313" key="2">
    <source>
        <dbReference type="Proteomes" id="UP000823388"/>
    </source>
</evidence>
<gene>
    <name evidence="1" type="ORF">PVAP13_9NG451546</name>
</gene>
<evidence type="ECO:0000313" key="1">
    <source>
        <dbReference type="EMBL" id="KAG2536489.1"/>
    </source>
</evidence>
<proteinExistence type="predicted"/>
<dbReference type="EMBL" id="CM029054">
    <property type="protein sequence ID" value="KAG2536489.1"/>
    <property type="molecule type" value="Genomic_DNA"/>
</dbReference>
<dbReference type="Proteomes" id="UP000823388">
    <property type="component" value="Chromosome 9N"/>
</dbReference>
<organism evidence="1 2">
    <name type="scientific">Panicum virgatum</name>
    <name type="common">Blackwell switchgrass</name>
    <dbReference type="NCBI Taxonomy" id="38727"/>
    <lineage>
        <taxon>Eukaryota</taxon>
        <taxon>Viridiplantae</taxon>
        <taxon>Streptophyta</taxon>
        <taxon>Embryophyta</taxon>
        <taxon>Tracheophyta</taxon>
        <taxon>Spermatophyta</taxon>
        <taxon>Magnoliopsida</taxon>
        <taxon>Liliopsida</taxon>
        <taxon>Poales</taxon>
        <taxon>Poaceae</taxon>
        <taxon>PACMAD clade</taxon>
        <taxon>Panicoideae</taxon>
        <taxon>Panicodae</taxon>
        <taxon>Paniceae</taxon>
        <taxon>Panicinae</taxon>
        <taxon>Panicum</taxon>
        <taxon>Panicum sect. Hiantes</taxon>
    </lineage>
</organism>